<organism evidence="1 2">
    <name type="scientific">Brachybacterium epidermidis</name>
    <dbReference type="NCBI Taxonomy" id="2781983"/>
    <lineage>
        <taxon>Bacteria</taxon>
        <taxon>Bacillati</taxon>
        <taxon>Actinomycetota</taxon>
        <taxon>Actinomycetes</taxon>
        <taxon>Micrococcales</taxon>
        <taxon>Dermabacteraceae</taxon>
        <taxon>Brachybacterium</taxon>
    </lineage>
</organism>
<evidence type="ECO:0000313" key="1">
    <source>
        <dbReference type="EMBL" id="MBE9405116.1"/>
    </source>
</evidence>
<dbReference type="RefSeq" id="WP_193866849.1">
    <property type="nucleotide sequence ID" value="NZ_JADEYR010000021.1"/>
</dbReference>
<protein>
    <submittedName>
        <fullName evidence="1">Uncharacterized protein</fullName>
    </submittedName>
</protein>
<comment type="caution">
    <text evidence="1">The sequence shown here is derived from an EMBL/GenBank/DDBJ whole genome shotgun (WGS) entry which is preliminary data.</text>
</comment>
<proteinExistence type="predicted"/>
<reference evidence="1 2" key="1">
    <citation type="submission" date="2020-10" db="EMBL/GenBank/DDBJ databases">
        <title>Draft genome and description of Brachybacterium epidermidis sp nov.</title>
        <authorList>
            <person name="Boxberger M."/>
            <person name="La Scola B."/>
        </authorList>
    </citation>
    <scope>NUCLEOTIDE SEQUENCE [LARGE SCALE GENOMIC DNA]</scope>
    <source>
        <strain evidence="1 2">Marseille-Q2903</strain>
    </source>
</reference>
<dbReference type="Gene3D" id="3.40.630.30">
    <property type="match status" value="1"/>
</dbReference>
<dbReference type="EMBL" id="JADEYR010000021">
    <property type="protein sequence ID" value="MBE9405116.1"/>
    <property type="molecule type" value="Genomic_DNA"/>
</dbReference>
<name>A0ABR9W3V9_9MICO</name>
<keyword evidence="2" id="KW-1185">Reference proteome</keyword>
<dbReference type="Proteomes" id="UP000644727">
    <property type="component" value="Unassembled WGS sequence"/>
</dbReference>
<sequence>MTAPGFTIDTPRLEDAPAIARVHVESWRDAYAHLLEDHEHWFGAAALEIARAIREGLGAHHHGKDSQP</sequence>
<evidence type="ECO:0000313" key="2">
    <source>
        <dbReference type="Proteomes" id="UP000644727"/>
    </source>
</evidence>
<gene>
    <name evidence="1" type="ORF">IOE58_13320</name>
</gene>
<accession>A0ABR9W3V9</accession>